<dbReference type="Gene3D" id="3.20.20.140">
    <property type="entry name" value="Metal-dependent hydrolases"/>
    <property type="match status" value="2"/>
</dbReference>
<dbReference type="Gene3D" id="2.30.40.10">
    <property type="entry name" value="Urease, subunit C, domain 1"/>
    <property type="match status" value="1"/>
</dbReference>
<organism evidence="3 4">
    <name type="scientific">Leucobacter luti</name>
    <dbReference type="NCBI Taxonomy" id="340320"/>
    <lineage>
        <taxon>Bacteria</taxon>
        <taxon>Bacillati</taxon>
        <taxon>Actinomycetota</taxon>
        <taxon>Actinomycetes</taxon>
        <taxon>Micrococcales</taxon>
        <taxon>Microbacteriaceae</taxon>
        <taxon>Leucobacter</taxon>
    </lineage>
</organism>
<feature type="compositionally biased region" description="Gly residues" evidence="1">
    <location>
        <begin position="361"/>
        <end position="387"/>
    </location>
</feature>
<reference evidence="3 4" key="1">
    <citation type="journal article" date="2015" name="Stand. Genomic Sci.">
        <title>Genomic Encyclopedia of Bacterial and Archaeal Type Strains, Phase III: the genomes of soil and plant-associated and newly described type strains.</title>
        <authorList>
            <person name="Whitman W.B."/>
            <person name="Woyke T."/>
            <person name="Klenk H.P."/>
            <person name="Zhou Y."/>
            <person name="Lilburn T.G."/>
            <person name="Beck B.J."/>
            <person name="De Vos P."/>
            <person name="Vandamme P."/>
            <person name="Eisen J.A."/>
            <person name="Garrity G."/>
            <person name="Hugenholtz P."/>
            <person name="Kyrpides N.C."/>
        </authorList>
    </citation>
    <scope>NUCLEOTIDE SEQUENCE [LARGE SCALE GENOMIC DNA]</scope>
    <source>
        <strain evidence="3 4">RF6</strain>
    </source>
</reference>
<dbReference type="SUPFAM" id="SSF51338">
    <property type="entry name" value="Composite domain of metallo-dependent hydrolases"/>
    <property type="match status" value="1"/>
</dbReference>
<evidence type="ECO:0000256" key="1">
    <source>
        <dbReference type="SAM" id="MobiDB-lite"/>
    </source>
</evidence>
<feature type="domain" description="Amidohydrolase-related" evidence="2">
    <location>
        <begin position="77"/>
        <end position="359"/>
    </location>
</feature>
<dbReference type="PANTHER" id="PTHR43135:SF3">
    <property type="entry name" value="ALPHA-D-RIBOSE 1-METHYLPHOSPHONATE 5-TRIPHOSPHATE DIPHOSPHATASE"/>
    <property type="match status" value="1"/>
</dbReference>
<dbReference type="PANTHER" id="PTHR43135">
    <property type="entry name" value="ALPHA-D-RIBOSE 1-METHYLPHOSPHONATE 5-TRIPHOSPHATE DIPHOSPHATASE"/>
    <property type="match status" value="1"/>
</dbReference>
<dbReference type="RefSeq" id="WP_130452922.1">
    <property type="nucleotide sequence ID" value="NZ_QYAG01000001.1"/>
</dbReference>
<comment type="caution">
    <text evidence="3">The sequence shown here is derived from an EMBL/GenBank/DDBJ whole genome shotgun (WGS) entry which is preliminary data.</text>
</comment>
<dbReference type="InterPro" id="IPR011059">
    <property type="entry name" value="Metal-dep_hydrolase_composite"/>
</dbReference>
<evidence type="ECO:0000313" key="3">
    <source>
        <dbReference type="EMBL" id="RZT66545.1"/>
    </source>
</evidence>
<protein>
    <submittedName>
        <fullName evidence="3">Imidazolonepropionase-like amidohydrolase</fullName>
    </submittedName>
</protein>
<dbReference type="Pfam" id="PF01979">
    <property type="entry name" value="Amidohydro_1"/>
    <property type="match status" value="1"/>
</dbReference>
<feature type="compositionally biased region" description="Basic and acidic residues" evidence="1">
    <location>
        <begin position="482"/>
        <end position="501"/>
    </location>
</feature>
<gene>
    <name evidence="3" type="ORF">EV139_0664</name>
</gene>
<name>A0A4Q7TZL6_9MICO</name>
<dbReference type="InterPro" id="IPR006680">
    <property type="entry name" value="Amidohydro-rel"/>
</dbReference>
<dbReference type="EMBL" id="SHKI01000003">
    <property type="protein sequence ID" value="RZT66545.1"/>
    <property type="molecule type" value="Genomic_DNA"/>
</dbReference>
<accession>A0A4Q7TZL6</accession>
<dbReference type="SUPFAM" id="SSF51556">
    <property type="entry name" value="Metallo-dependent hydrolases"/>
    <property type="match status" value="1"/>
</dbReference>
<dbReference type="GO" id="GO:0016810">
    <property type="term" value="F:hydrolase activity, acting on carbon-nitrogen (but not peptide) bonds"/>
    <property type="evidence" value="ECO:0007669"/>
    <property type="project" value="InterPro"/>
</dbReference>
<dbReference type="AlphaFoldDB" id="A0A4Q7TZL6"/>
<keyword evidence="3" id="KW-0378">Hydrolase</keyword>
<evidence type="ECO:0000259" key="2">
    <source>
        <dbReference type="Pfam" id="PF01979"/>
    </source>
</evidence>
<dbReference type="Proteomes" id="UP000291832">
    <property type="component" value="Unassembled WGS sequence"/>
</dbReference>
<dbReference type="OrthoDB" id="3189065at2"/>
<dbReference type="InterPro" id="IPR032466">
    <property type="entry name" value="Metal_Hydrolase"/>
</dbReference>
<proteinExistence type="predicted"/>
<dbReference type="InterPro" id="IPR051781">
    <property type="entry name" value="Metallo-dep_Hydrolase"/>
</dbReference>
<keyword evidence="4" id="KW-1185">Reference proteome</keyword>
<evidence type="ECO:0000313" key="4">
    <source>
        <dbReference type="Proteomes" id="UP000291832"/>
    </source>
</evidence>
<sequence length="501" mass="49311">MDQGSTAAARAHGGLTAAGVIRGARVMSPTGDFAAPATLAWSAGRFLEGQPAVEWTGPEAAGPRAAGAADFDGTGLWVIPGIVDAHVHASWHAFDAADRELLGDAGTRAATAAGLARTLAAGITSVRDAGGLTSAALAAVPATRRPAVQLSVRMLDHAAAEAAGGLDRAVDTVLGAGAQWVKLVGTAGVAAPAGAGLDPIFTAAEVRDAVRRAGDAGAGVMVHAWGGAAIDDAIDAGATSIEHGIFLTPDQAARAAAAGLTLVPTLRIYHLVRRMIAAGKLPAAFDARVAEAVAAHPNAVRIARDAGLPIALGTDSGTPDQHGSAPLEFDALVAAGLDPAEALLAATRNGAALLARAAGGTEPGGTEPGGTEPGGAETGGAGFGGAGSDTAAAGPAEASRAASTAGTLAPGALADAVLLRRDPREPGALSDQGAVVRVLRAGVLLDPRELLPDAADPHPSDPSPSDPHPSDPRPSAAPPTDSARRDSTPGGQARRDPAQRT</sequence>
<feature type="region of interest" description="Disordered" evidence="1">
    <location>
        <begin position="448"/>
        <end position="501"/>
    </location>
</feature>
<feature type="region of interest" description="Disordered" evidence="1">
    <location>
        <begin position="358"/>
        <end position="405"/>
    </location>
</feature>
<feature type="compositionally biased region" description="Low complexity" evidence="1">
    <location>
        <begin position="388"/>
        <end position="405"/>
    </location>
</feature>
<feature type="compositionally biased region" description="Basic and acidic residues" evidence="1">
    <location>
        <begin position="448"/>
        <end position="459"/>
    </location>
</feature>